<evidence type="ECO:0000313" key="4">
    <source>
        <dbReference type="EMBL" id="NNH75273.1"/>
    </source>
</evidence>
<reference evidence="4 5" key="1">
    <citation type="submission" date="2020-05" db="EMBL/GenBank/DDBJ databases">
        <title>MicrobeNet Type strains.</title>
        <authorList>
            <person name="Nicholson A.C."/>
        </authorList>
    </citation>
    <scope>NUCLEOTIDE SEQUENCE [LARGE SCALE GENOMIC DNA]</scope>
    <source>
        <strain evidence="4 5">JCM 3224</strain>
    </source>
</reference>
<feature type="domain" description="Septum formation-related" evidence="3">
    <location>
        <begin position="130"/>
        <end position="222"/>
    </location>
</feature>
<comment type="caution">
    <text evidence="4">The sequence shown here is derived from an EMBL/GenBank/DDBJ whole genome shotgun (WGS) entry which is preliminary data.</text>
</comment>
<keyword evidence="5" id="KW-1185">Reference proteome</keyword>
<name>A0A849C8Y3_9NOCA</name>
<keyword evidence="1" id="KW-0472">Membrane</keyword>
<gene>
    <name evidence="4" type="ORF">HLB23_36395</name>
</gene>
<dbReference type="Pfam" id="PF13828">
    <property type="entry name" value="DUF4190"/>
    <property type="match status" value="1"/>
</dbReference>
<proteinExistence type="predicted"/>
<dbReference type="InterPro" id="IPR025241">
    <property type="entry name" value="DUF4190"/>
</dbReference>
<keyword evidence="1" id="KW-0812">Transmembrane</keyword>
<feature type="transmembrane region" description="Helical" evidence="1">
    <location>
        <begin position="77"/>
        <end position="103"/>
    </location>
</feature>
<feature type="transmembrane region" description="Helical" evidence="1">
    <location>
        <begin position="41"/>
        <end position="65"/>
    </location>
</feature>
<evidence type="ECO:0000313" key="5">
    <source>
        <dbReference type="Proteomes" id="UP000586827"/>
    </source>
</evidence>
<sequence>MPSDYPLSAPGGVYGTHPYYPGVPPGYPPGVPPQRPGTNGLAIAALITGVLGMCLFAIPFGLIALSQIRSRGQAGRGLAIGGLVASSLWVLVAVGGFAGGALLSDDTSSKSVESSASVDGPGSISIFDVKVGDCIQDGVESDRVGQVTVVPCDQPHHSEAITEVFLDGSWPGVSEVKQQAADACTATLGEMLAESPMLEQLRVFVLYPSNEARWKTSTKVTCSVVDANGGKLTGTVPR</sequence>
<protein>
    <submittedName>
        <fullName evidence="4">DUF4190 domain-containing protein</fullName>
    </submittedName>
</protein>
<dbReference type="AlphaFoldDB" id="A0A849C8Y3"/>
<accession>A0A849C8Y3</accession>
<evidence type="ECO:0000259" key="2">
    <source>
        <dbReference type="Pfam" id="PF13828"/>
    </source>
</evidence>
<dbReference type="EMBL" id="JABELX010000020">
    <property type="protein sequence ID" value="NNH75273.1"/>
    <property type="molecule type" value="Genomic_DNA"/>
</dbReference>
<keyword evidence="1" id="KW-1133">Transmembrane helix</keyword>
<dbReference type="InterPro" id="IPR026004">
    <property type="entry name" value="Septum_form"/>
</dbReference>
<evidence type="ECO:0000259" key="3">
    <source>
        <dbReference type="Pfam" id="PF13845"/>
    </source>
</evidence>
<evidence type="ECO:0000256" key="1">
    <source>
        <dbReference type="SAM" id="Phobius"/>
    </source>
</evidence>
<organism evidence="4 5">
    <name type="scientific">Nocardia uniformis</name>
    <dbReference type="NCBI Taxonomy" id="53432"/>
    <lineage>
        <taxon>Bacteria</taxon>
        <taxon>Bacillati</taxon>
        <taxon>Actinomycetota</taxon>
        <taxon>Actinomycetes</taxon>
        <taxon>Mycobacteriales</taxon>
        <taxon>Nocardiaceae</taxon>
        <taxon>Nocardia</taxon>
    </lineage>
</organism>
<dbReference type="Pfam" id="PF13845">
    <property type="entry name" value="Septum_form"/>
    <property type="match status" value="1"/>
</dbReference>
<dbReference type="Proteomes" id="UP000586827">
    <property type="component" value="Unassembled WGS sequence"/>
</dbReference>
<feature type="domain" description="DUF4190" evidence="2">
    <location>
        <begin position="41"/>
        <end position="93"/>
    </location>
</feature>